<dbReference type="PANTHER" id="PTHR12110">
    <property type="entry name" value="HYDROXYPYRUVATE ISOMERASE"/>
    <property type="match status" value="1"/>
</dbReference>
<evidence type="ECO:0000313" key="3">
    <source>
        <dbReference type="Proteomes" id="UP000190339"/>
    </source>
</evidence>
<name>A0A1T4ZTU0_9FLAO</name>
<evidence type="ECO:0000259" key="1">
    <source>
        <dbReference type="Pfam" id="PF01261"/>
    </source>
</evidence>
<gene>
    <name evidence="2" type="ORF">SAMN05660866_00276</name>
</gene>
<protein>
    <submittedName>
        <fullName evidence="2">Inosose dehydratase</fullName>
    </submittedName>
</protein>
<dbReference type="AlphaFoldDB" id="A0A1T4ZTU0"/>
<sequence>MEKIRIGCETYTWAMSGDAYKNKLEHILGVMSRSGFKSIEPDTGFMNGFEDPGVFKEALQRNNIELSVLCHVEDWRNPKETDAEKRNVDKWIDFMKHFPEAILLLVQMPGKDREHLHERQQNLLTCVNEIAKRAADKGIVCSYHPNSPMGSIYRTHEDYKILLNGLDSSVIKYTPDVGHIAKGGMNPLEVIKEYRDIVNCVHYKDMFEDGGWAPMGAGIIDFKGITTYLNDSGFKGWIIVEDEADEAITDPDAVTAKDGIYIEEVLRPLL</sequence>
<dbReference type="RefSeq" id="WP_079510633.1">
    <property type="nucleotide sequence ID" value="NZ_FUYL01000001.1"/>
</dbReference>
<dbReference type="OrthoDB" id="9798407at2"/>
<accession>A0A1T4ZTU0</accession>
<dbReference type="InterPro" id="IPR013022">
    <property type="entry name" value="Xyl_isomerase-like_TIM-brl"/>
</dbReference>
<dbReference type="Pfam" id="PF01261">
    <property type="entry name" value="AP_endonuc_2"/>
    <property type="match status" value="1"/>
</dbReference>
<dbReference type="SUPFAM" id="SSF51658">
    <property type="entry name" value="Xylose isomerase-like"/>
    <property type="match status" value="1"/>
</dbReference>
<dbReference type="InterPro" id="IPR050312">
    <property type="entry name" value="IolE/XylAMocC-like"/>
</dbReference>
<dbReference type="InterPro" id="IPR036237">
    <property type="entry name" value="Xyl_isomerase-like_sf"/>
</dbReference>
<dbReference type="PANTHER" id="PTHR12110:SF41">
    <property type="entry name" value="INOSOSE DEHYDRATASE"/>
    <property type="match status" value="1"/>
</dbReference>
<dbReference type="STRING" id="561365.SAMN05660866_00276"/>
<dbReference type="EMBL" id="FUYL01000001">
    <property type="protein sequence ID" value="SKB25929.1"/>
    <property type="molecule type" value="Genomic_DNA"/>
</dbReference>
<organism evidence="2 3">
    <name type="scientific">Maribacter arcticus</name>
    <dbReference type="NCBI Taxonomy" id="561365"/>
    <lineage>
        <taxon>Bacteria</taxon>
        <taxon>Pseudomonadati</taxon>
        <taxon>Bacteroidota</taxon>
        <taxon>Flavobacteriia</taxon>
        <taxon>Flavobacteriales</taxon>
        <taxon>Flavobacteriaceae</taxon>
        <taxon>Maribacter</taxon>
    </lineage>
</organism>
<proteinExistence type="predicted"/>
<feature type="domain" description="Xylose isomerase-like TIM barrel" evidence="1">
    <location>
        <begin position="32"/>
        <end position="252"/>
    </location>
</feature>
<dbReference type="Gene3D" id="3.20.20.150">
    <property type="entry name" value="Divalent-metal-dependent TIM barrel enzymes"/>
    <property type="match status" value="1"/>
</dbReference>
<evidence type="ECO:0000313" key="2">
    <source>
        <dbReference type="EMBL" id="SKB25929.1"/>
    </source>
</evidence>
<dbReference type="Proteomes" id="UP000190339">
    <property type="component" value="Unassembled WGS sequence"/>
</dbReference>
<keyword evidence="3" id="KW-1185">Reference proteome</keyword>
<reference evidence="3" key="1">
    <citation type="submission" date="2017-02" db="EMBL/GenBank/DDBJ databases">
        <authorList>
            <person name="Varghese N."/>
            <person name="Submissions S."/>
        </authorList>
    </citation>
    <scope>NUCLEOTIDE SEQUENCE [LARGE SCALE GENOMIC DNA]</scope>
    <source>
        <strain evidence="3">DSM 23546</strain>
    </source>
</reference>